<gene>
    <name evidence="2" type="ORF">EKO04_001922</name>
</gene>
<reference evidence="2" key="2">
    <citation type="submission" date="2020-09" db="EMBL/GenBank/DDBJ databases">
        <title>Reference genome assembly for Australian Ascochyta lentis isolate Al4.</title>
        <authorList>
            <person name="Lee R.C."/>
            <person name="Farfan-Caceres L.M."/>
            <person name="Debler J.W."/>
            <person name="Williams A.H."/>
            <person name="Henares B.M."/>
        </authorList>
    </citation>
    <scope>NUCLEOTIDE SEQUENCE</scope>
    <source>
        <strain evidence="2">Al4</strain>
    </source>
</reference>
<evidence type="ECO:0000313" key="3">
    <source>
        <dbReference type="Proteomes" id="UP000651452"/>
    </source>
</evidence>
<comment type="caution">
    <text evidence="2">The sequence shown here is derived from an EMBL/GenBank/DDBJ whole genome shotgun (WGS) entry which is preliminary data.</text>
</comment>
<organism evidence="2 3">
    <name type="scientific">Ascochyta lentis</name>
    <dbReference type="NCBI Taxonomy" id="205686"/>
    <lineage>
        <taxon>Eukaryota</taxon>
        <taxon>Fungi</taxon>
        <taxon>Dikarya</taxon>
        <taxon>Ascomycota</taxon>
        <taxon>Pezizomycotina</taxon>
        <taxon>Dothideomycetes</taxon>
        <taxon>Pleosporomycetidae</taxon>
        <taxon>Pleosporales</taxon>
        <taxon>Pleosporineae</taxon>
        <taxon>Didymellaceae</taxon>
        <taxon>Ascochyta</taxon>
    </lineage>
</organism>
<accession>A0A8H7J8Z7</accession>
<name>A0A8H7J8Z7_9PLEO</name>
<evidence type="ECO:0000256" key="1">
    <source>
        <dbReference type="SAM" id="MobiDB-lite"/>
    </source>
</evidence>
<dbReference type="Proteomes" id="UP000651452">
    <property type="component" value="Unassembled WGS sequence"/>
</dbReference>
<evidence type="ECO:0000313" key="2">
    <source>
        <dbReference type="EMBL" id="KAF9700290.1"/>
    </source>
</evidence>
<keyword evidence="3" id="KW-1185">Reference proteome</keyword>
<dbReference type="AlphaFoldDB" id="A0A8H7J8Z7"/>
<sequence length="256" mass="27684">MDNNDIFFNDPSPTPIDAQPPKYTKPTDDFRPLPSSDSDVFYLAITTPHTDTYTIHGPVPTFSHLLSLIEDITSNSPSAIDKLESLAYTDADVWGEQTADTAFEKNGFRTFVVEGQRGTYTVLHILSASNSAVRNALPAPVYTVTRHGPLVYPVSGVRAGTKMGVARGFAATSALVGSFVDGEDARRAARGAMERLVVGEGEVSRIEEWGAGEGGGVLLAMGVEKRWEVRVQYEDEALRKAREGADAEGAGVGWRY</sequence>
<protein>
    <submittedName>
        <fullName evidence="2">Uncharacterized protein</fullName>
    </submittedName>
</protein>
<reference evidence="2" key="1">
    <citation type="submission" date="2018-12" db="EMBL/GenBank/DDBJ databases">
        <authorList>
            <person name="Syme R.A."/>
            <person name="Farfan-Caceres L."/>
            <person name="Lichtenzveig J."/>
        </authorList>
    </citation>
    <scope>NUCLEOTIDE SEQUENCE</scope>
    <source>
        <strain evidence="2">Al4</strain>
    </source>
</reference>
<dbReference type="OrthoDB" id="443772at2759"/>
<proteinExistence type="predicted"/>
<dbReference type="EMBL" id="RZGK01000003">
    <property type="protein sequence ID" value="KAF9700290.1"/>
    <property type="molecule type" value="Genomic_DNA"/>
</dbReference>
<feature type="region of interest" description="Disordered" evidence="1">
    <location>
        <begin position="1"/>
        <end position="29"/>
    </location>
</feature>